<keyword evidence="2" id="KW-0732">Signal</keyword>
<evidence type="ECO:0000256" key="1">
    <source>
        <dbReference type="SAM" id="MobiDB-lite"/>
    </source>
</evidence>
<evidence type="ECO:0000256" key="2">
    <source>
        <dbReference type="SAM" id="SignalP"/>
    </source>
</evidence>
<feature type="compositionally biased region" description="Polar residues" evidence="1">
    <location>
        <begin position="230"/>
        <end position="241"/>
    </location>
</feature>
<feature type="chain" id="PRO_5008615728" description="Putative auto-transporter adhesin head GIN domain-containing protein" evidence="2">
    <location>
        <begin position="26"/>
        <end position="241"/>
    </location>
</feature>
<reference evidence="5" key="1">
    <citation type="submission" date="2016-02" db="EMBL/GenBank/DDBJ databases">
        <authorList>
            <person name="Shin S.-K."/>
            <person name="Yi H."/>
            <person name="Kim E."/>
        </authorList>
    </citation>
    <scope>NUCLEOTIDE SEQUENCE [LARGE SCALE GENOMIC DNA]</scope>
    <source>
        <strain evidence="5">LPB0003</strain>
    </source>
</reference>
<name>A0A1B8TXQ6_9FLAO</name>
<dbReference type="EMBL" id="LSFM01000022">
    <property type="protein sequence ID" value="OBY64453.1"/>
    <property type="molecule type" value="Genomic_DNA"/>
</dbReference>
<feature type="domain" description="Putative auto-transporter adhesin head GIN" evidence="3">
    <location>
        <begin position="45"/>
        <end position="225"/>
    </location>
</feature>
<dbReference type="Proteomes" id="UP000092584">
    <property type="component" value="Unassembled WGS sequence"/>
</dbReference>
<proteinExistence type="predicted"/>
<evidence type="ECO:0000259" key="3">
    <source>
        <dbReference type="Pfam" id="PF10988"/>
    </source>
</evidence>
<feature type="region of interest" description="Disordered" evidence="1">
    <location>
        <begin position="222"/>
        <end position="241"/>
    </location>
</feature>
<sequence length="241" mass="25472">MKTSIKTFFSVLFLATILSSCNANMFNSVNGNNNVLTENRSSKADFTKITISTGLDLYITQGSKNEIVVEADENLHDIIFTEINDGVLKIYSEKNIWRAEAKKIHVTIKNLEAITATSGADVYAEEMIKTNTINVIATSGADIRLSLDANSVSTTATSGAEIKIAGIANNHTSTATSGASINGYDLESKNVTVKVTSGAAINIFASENMDAVATSGGDIDFKGNPKKINKTSTSGGSISAK</sequence>
<dbReference type="RefSeq" id="WP_065319200.1">
    <property type="nucleotide sequence ID" value="NZ_CP017477.1"/>
</dbReference>
<feature type="signal peptide" evidence="2">
    <location>
        <begin position="1"/>
        <end position="25"/>
    </location>
</feature>
<dbReference type="Pfam" id="PF10988">
    <property type="entry name" value="DUF2807"/>
    <property type="match status" value="1"/>
</dbReference>
<dbReference type="AlphaFoldDB" id="A0A1B8TXQ6"/>
<evidence type="ECO:0000313" key="4">
    <source>
        <dbReference type="EMBL" id="OBY64453.1"/>
    </source>
</evidence>
<accession>A0A1B8TXQ6</accession>
<dbReference type="STRING" id="1774273.LPB03_03795"/>
<gene>
    <name evidence="4" type="ORF">LPB3_08700</name>
</gene>
<evidence type="ECO:0000313" key="5">
    <source>
        <dbReference type="Proteomes" id="UP000092584"/>
    </source>
</evidence>
<dbReference type="KEGG" id="pob:LPB03_03795"/>
<comment type="caution">
    <text evidence="4">The sequence shown here is derived from an EMBL/GenBank/DDBJ whole genome shotgun (WGS) entry which is preliminary data.</text>
</comment>
<dbReference type="Gene3D" id="2.160.20.120">
    <property type="match status" value="1"/>
</dbReference>
<organism evidence="4 5">
    <name type="scientific">Polaribacter vadi</name>
    <dbReference type="NCBI Taxonomy" id="1774273"/>
    <lineage>
        <taxon>Bacteria</taxon>
        <taxon>Pseudomonadati</taxon>
        <taxon>Bacteroidota</taxon>
        <taxon>Flavobacteriia</taxon>
        <taxon>Flavobacteriales</taxon>
        <taxon>Flavobacteriaceae</taxon>
    </lineage>
</organism>
<keyword evidence="5" id="KW-1185">Reference proteome</keyword>
<dbReference type="PROSITE" id="PS51257">
    <property type="entry name" value="PROKAR_LIPOPROTEIN"/>
    <property type="match status" value="1"/>
</dbReference>
<dbReference type="InterPro" id="IPR021255">
    <property type="entry name" value="DUF2807"/>
</dbReference>
<protein>
    <recommendedName>
        <fullName evidence="3">Putative auto-transporter adhesin head GIN domain-containing protein</fullName>
    </recommendedName>
</protein>